<dbReference type="KEGG" id="nou:Natoc_3233"/>
<dbReference type="Proteomes" id="UP000010878">
    <property type="component" value="Chromosome"/>
</dbReference>
<keyword evidence="2" id="KW-0804">Transcription</keyword>
<evidence type="ECO:0000313" key="6">
    <source>
        <dbReference type="Proteomes" id="UP000010878"/>
    </source>
</evidence>
<sequence length="215" mass="23809">MYEATLAITDSSAYTEPTADTDCRIELWCNDHADLLSVRGSSIGSVLSRLEADVGIDDCVREDGEAVVITTSCLKRHETSSVDRYLEAHSCLLLPPLRYEDGRKRCRVLALRADHLADLYAALREDGFAVEVLSKREVDVPARSTPLLSAAELLPELTARQREVLSLAIGTGYYEIPRETTTAELADEIGIGRRAVDDHLRRAERKLVTTLSTHL</sequence>
<dbReference type="HOGENOM" id="CLU_099316_0_0_2"/>
<keyword evidence="1" id="KW-0805">Transcription regulation</keyword>
<dbReference type="InterPro" id="IPR036388">
    <property type="entry name" value="WH-like_DNA-bd_sf"/>
</dbReference>
<dbReference type="InterPro" id="IPR007050">
    <property type="entry name" value="HTH_bacterioopsin"/>
</dbReference>
<dbReference type="STRING" id="694430.Natoc_3233"/>
<dbReference type="PANTHER" id="PTHR34236">
    <property type="entry name" value="DIMETHYL SULFOXIDE REDUCTASE TRANSCRIPTIONAL ACTIVATOR"/>
    <property type="match status" value="1"/>
</dbReference>
<evidence type="ECO:0000313" key="5">
    <source>
        <dbReference type="EMBL" id="AGB38971.1"/>
    </source>
</evidence>
<evidence type="ECO:0000259" key="3">
    <source>
        <dbReference type="Pfam" id="PF04967"/>
    </source>
</evidence>
<organism evidence="5 6">
    <name type="scientific">Natronococcus occultus SP4</name>
    <dbReference type="NCBI Taxonomy" id="694430"/>
    <lineage>
        <taxon>Archaea</taxon>
        <taxon>Methanobacteriati</taxon>
        <taxon>Methanobacteriota</taxon>
        <taxon>Stenosarchaea group</taxon>
        <taxon>Halobacteria</taxon>
        <taxon>Halobacteriales</taxon>
        <taxon>Natrialbaceae</taxon>
        <taxon>Natronococcus</taxon>
    </lineage>
</organism>
<dbReference type="SUPFAM" id="SSF88659">
    <property type="entry name" value="Sigma3 and sigma4 domains of RNA polymerase sigma factors"/>
    <property type="match status" value="1"/>
</dbReference>
<dbReference type="RefSeq" id="WP_015322410.1">
    <property type="nucleotide sequence ID" value="NC_019974.1"/>
</dbReference>
<accession>L0K1U5</accession>
<feature type="domain" description="HTH bat-type" evidence="3">
    <location>
        <begin position="157"/>
        <end position="209"/>
    </location>
</feature>
<evidence type="ECO:0000256" key="2">
    <source>
        <dbReference type="ARBA" id="ARBA00023163"/>
    </source>
</evidence>
<proteinExistence type="predicted"/>
<dbReference type="Gene3D" id="1.10.10.10">
    <property type="entry name" value="Winged helix-like DNA-binding domain superfamily/Winged helix DNA-binding domain"/>
    <property type="match status" value="1"/>
</dbReference>
<dbReference type="InterPro" id="IPR056531">
    <property type="entry name" value="HVO_A0563_N"/>
</dbReference>
<dbReference type="GeneID" id="14403620"/>
<dbReference type="InterPro" id="IPR013324">
    <property type="entry name" value="RNA_pol_sigma_r3/r4-like"/>
</dbReference>
<gene>
    <name evidence="5" type="ORF">Natoc_3233</name>
</gene>
<dbReference type="AlphaFoldDB" id="L0K1U5"/>
<evidence type="ECO:0000256" key="1">
    <source>
        <dbReference type="ARBA" id="ARBA00023015"/>
    </source>
</evidence>
<keyword evidence="6" id="KW-1185">Reference proteome</keyword>
<evidence type="ECO:0000259" key="4">
    <source>
        <dbReference type="Pfam" id="PF24280"/>
    </source>
</evidence>
<dbReference type="PANTHER" id="PTHR34236:SF1">
    <property type="entry name" value="DIMETHYL SULFOXIDE REDUCTASE TRANSCRIPTIONAL ACTIVATOR"/>
    <property type="match status" value="1"/>
</dbReference>
<dbReference type="EMBL" id="CP003929">
    <property type="protein sequence ID" value="AGB38971.1"/>
    <property type="molecule type" value="Genomic_DNA"/>
</dbReference>
<protein>
    <submittedName>
        <fullName evidence="5">Putative DNA binding protein</fullName>
    </submittedName>
</protein>
<dbReference type="eggNOG" id="arCOG02274">
    <property type="taxonomic scope" value="Archaea"/>
</dbReference>
<reference evidence="5 6" key="1">
    <citation type="submission" date="2012-11" db="EMBL/GenBank/DDBJ databases">
        <title>FINISHED of Natronococcus occultus SP4, DSM 3396.</title>
        <authorList>
            <consortium name="DOE Joint Genome Institute"/>
            <person name="Eisen J."/>
            <person name="Huntemann M."/>
            <person name="Wei C.-L."/>
            <person name="Han J."/>
            <person name="Detter J.C."/>
            <person name="Han C."/>
            <person name="Tapia R."/>
            <person name="Chen A."/>
            <person name="Kyrpides N."/>
            <person name="Mavromatis K."/>
            <person name="Markowitz V."/>
            <person name="Szeto E."/>
            <person name="Ivanova N."/>
            <person name="Mikhailova N."/>
            <person name="Ovchinnikova G."/>
            <person name="Pagani I."/>
            <person name="Pati A."/>
            <person name="Goodwin L."/>
            <person name="Nordberg H.P."/>
            <person name="Cantor M.N."/>
            <person name="Hua S.X."/>
            <person name="Woyke T."/>
            <person name="Eisen J."/>
            <person name="Klenk H.-P."/>
            <person name="Klenk H.-P."/>
        </authorList>
    </citation>
    <scope>NUCLEOTIDE SEQUENCE [LARGE SCALE GENOMIC DNA]</scope>
    <source>
        <strain evidence="5 6">SP4</strain>
    </source>
</reference>
<dbReference type="Pfam" id="PF04967">
    <property type="entry name" value="HTH_10"/>
    <property type="match status" value="1"/>
</dbReference>
<dbReference type="Pfam" id="PF24280">
    <property type="entry name" value="HVO_A0563_N"/>
    <property type="match status" value="1"/>
</dbReference>
<name>L0K1U5_9EURY</name>
<feature type="domain" description="HVO-A0563 N-terminal" evidence="4">
    <location>
        <begin position="3"/>
        <end position="147"/>
    </location>
</feature>
<dbReference type="OrthoDB" id="27447at2157"/>